<organism evidence="2 3">
    <name type="scientific">Serratia grimesii</name>
    <dbReference type="NCBI Taxonomy" id="82995"/>
    <lineage>
        <taxon>Bacteria</taxon>
        <taxon>Pseudomonadati</taxon>
        <taxon>Pseudomonadota</taxon>
        <taxon>Gammaproteobacteria</taxon>
        <taxon>Enterobacterales</taxon>
        <taxon>Yersiniaceae</taxon>
        <taxon>Serratia</taxon>
    </lineage>
</organism>
<protein>
    <submittedName>
        <fullName evidence="2">Uncharacterized protein</fullName>
    </submittedName>
</protein>
<dbReference type="AlphaFoldDB" id="A0A9C7QY76"/>
<dbReference type="RefSeq" id="WP_278431841.1">
    <property type="nucleotide sequence ID" value="NZ_DPSM01000028.1"/>
</dbReference>
<comment type="caution">
    <text evidence="2">The sequence shown here is derived from an EMBL/GenBank/DDBJ whole genome shotgun (WGS) entry which is preliminary data.</text>
</comment>
<dbReference type="Proteomes" id="UP000262210">
    <property type="component" value="Unassembled WGS sequence"/>
</dbReference>
<name>A0A9C7QY76_9GAMM</name>
<reference evidence="2 3" key="1">
    <citation type="journal article" date="2018" name="Nat. Biotechnol.">
        <title>A standardized bacterial taxonomy based on genome phylogeny substantially revises the tree of life.</title>
        <authorList>
            <person name="Parks D.H."/>
            <person name="Chuvochina M."/>
            <person name="Waite D.W."/>
            <person name="Rinke C."/>
            <person name="Skarshewski A."/>
            <person name="Chaumeil P.A."/>
            <person name="Hugenholtz P."/>
        </authorList>
    </citation>
    <scope>NUCLEOTIDE SEQUENCE [LARGE SCALE GENOMIC DNA]</scope>
    <source>
        <strain evidence="2">UBA11264</strain>
    </source>
</reference>
<evidence type="ECO:0000256" key="1">
    <source>
        <dbReference type="SAM" id="SignalP"/>
    </source>
</evidence>
<gene>
    <name evidence="2" type="ORF">DHV72_20175</name>
</gene>
<accession>A0A9C7QY76</accession>
<keyword evidence="1" id="KW-0732">Signal</keyword>
<proteinExistence type="predicted"/>
<dbReference type="EMBL" id="DPSM01000028">
    <property type="protein sequence ID" value="HCK02318.1"/>
    <property type="molecule type" value="Genomic_DNA"/>
</dbReference>
<feature type="chain" id="PRO_5039445897" evidence="1">
    <location>
        <begin position="20"/>
        <end position="117"/>
    </location>
</feature>
<feature type="signal peptide" evidence="1">
    <location>
        <begin position="1"/>
        <end position="19"/>
    </location>
</feature>
<evidence type="ECO:0000313" key="3">
    <source>
        <dbReference type="Proteomes" id="UP000262210"/>
    </source>
</evidence>
<sequence length="117" mass="13612">MKRIFLACVAQCFSFSALALVDFQYHGEQPLDNKISESYQQKRSELKHKIWSAEAVAQANDEAIAQEQERAIAEQASRQQHNTLYGEYRCGKNKQQHGKPCYPRNGMMNFPDFKRFH</sequence>
<evidence type="ECO:0000313" key="2">
    <source>
        <dbReference type="EMBL" id="HCK02318.1"/>
    </source>
</evidence>